<accession>A0A4Y2NSW6</accession>
<evidence type="ECO:0000313" key="2">
    <source>
        <dbReference type="EMBL" id="GBN41107.1"/>
    </source>
</evidence>
<feature type="compositionally biased region" description="Basic and acidic residues" evidence="1">
    <location>
        <begin position="1"/>
        <end position="10"/>
    </location>
</feature>
<reference evidence="2 3" key="1">
    <citation type="journal article" date="2019" name="Sci. Rep.">
        <title>Orb-weaving spider Araneus ventricosus genome elucidates the spidroin gene catalogue.</title>
        <authorList>
            <person name="Kono N."/>
            <person name="Nakamura H."/>
            <person name="Ohtoshi R."/>
            <person name="Moran D.A.P."/>
            <person name="Shinohara A."/>
            <person name="Yoshida Y."/>
            <person name="Fujiwara M."/>
            <person name="Mori M."/>
            <person name="Tomita M."/>
            <person name="Arakawa K."/>
        </authorList>
    </citation>
    <scope>NUCLEOTIDE SEQUENCE [LARGE SCALE GENOMIC DNA]</scope>
</reference>
<protein>
    <submittedName>
        <fullName evidence="2">Uncharacterized protein</fullName>
    </submittedName>
</protein>
<dbReference type="Proteomes" id="UP000499080">
    <property type="component" value="Unassembled WGS sequence"/>
</dbReference>
<feature type="region of interest" description="Disordered" evidence="1">
    <location>
        <begin position="1"/>
        <end position="21"/>
    </location>
</feature>
<proteinExistence type="predicted"/>
<dbReference type="AlphaFoldDB" id="A0A4Y2NSW6"/>
<name>A0A4Y2NSW6_ARAVE</name>
<evidence type="ECO:0000313" key="3">
    <source>
        <dbReference type="Proteomes" id="UP000499080"/>
    </source>
</evidence>
<keyword evidence="3" id="KW-1185">Reference proteome</keyword>
<gene>
    <name evidence="2" type="ORF">AVEN_62604_1</name>
</gene>
<sequence>MFDDESDRRGGNLQSVQHTKERRLIPMDLTCRRIFSGIRPPVLMSRPRPPMKFIYR</sequence>
<feature type="non-terminal residue" evidence="2">
    <location>
        <position position="56"/>
    </location>
</feature>
<evidence type="ECO:0000256" key="1">
    <source>
        <dbReference type="SAM" id="MobiDB-lite"/>
    </source>
</evidence>
<dbReference type="EMBL" id="BGPR01129033">
    <property type="protein sequence ID" value="GBN41107.1"/>
    <property type="molecule type" value="Genomic_DNA"/>
</dbReference>
<comment type="caution">
    <text evidence="2">The sequence shown here is derived from an EMBL/GenBank/DDBJ whole genome shotgun (WGS) entry which is preliminary data.</text>
</comment>
<organism evidence="2 3">
    <name type="scientific">Araneus ventricosus</name>
    <name type="common">Orbweaver spider</name>
    <name type="synonym">Epeira ventricosa</name>
    <dbReference type="NCBI Taxonomy" id="182803"/>
    <lineage>
        <taxon>Eukaryota</taxon>
        <taxon>Metazoa</taxon>
        <taxon>Ecdysozoa</taxon>
        <taxon>Arthropoda</taxon>
        <taxon>Chelicerata</taxon>
        <taxon>Arachnida</taxon>
        <taxon>Araneae</taxon>
        <taxon>Araneomorphae</taxon>
        <taxon>Entelegynae</taxon>
        <taxon>Araneoidea</taxon>
        <taxon>Araneidae</taxon>
        <taxon>Araneus</taxon>
    </lineage>
</organism>